<name>A0ABD0K2W9_9CAEN</name>
<evidence type="ECO:0000313" key="2">
    <source>
        <dbReference type="Proteomes" id="UP001519460"/>
    </source>
</evidence>
<evidence type="ECO:0000313" key="1">
    <source>
        <dbReference type="EMBL" id="KAK7481361.1"/>
    </source>
</evidence>
<organism evidence="1 2">
    <name type="scientific">Batillaria attramentaria</name>
    <dbReference type="NCBI Taxonomy" id="370345"/>
    <lineage>
        <taxon>Eukaryota</taxon>
        <taxon>Metazoa</taxon>
        <taxon>Spiralia</taxon>
        <taxon>Lophotrochozoa</taxon>
        <taxon>Mollusca</taxon>
        <taxon>Gastropoda</taxon>
        <taxon>Caenogastropoda</taxon>
        <taxon>Sorbeoconcha</taxon>
        <taxon>Cerithioidea</taxon>
        <taxon>Batillariidae</taxon>
        <taxon>Batillaria</taxon>
    </lineage>
</organism>
<sequence length="169" mass="18597">MLRLNVASNFPFCQEELLGCASCFCFCSACDTLTGSLLLHRTPERRSTVLREWPTSVHYSVRKKGDTARAGIINTRQAVTCKSLLFAIERGRLRLGITIAASVFTCGCITSCGRCPVIGPIMTRCYHGPGAVRAEELIPRPLSPPPSHIIFAVVVPVDLYLFPEVTSYY</sequence>
<comment type="caution">
    <text evidence="1">The sequence shown here is derived from an EMBL/GenBank/DDBJ whole genome shotgun (WGS) entry which is preliminary data.</text>
</comment>
<accession>A0ABD0K2W9</accession>
<dbReference type="AlphaFoldDB" id="A0ABD0K2W9"/>
<dbReference type="Proteomes" id="UP001519460">
    <property type="component" value="Unassembled WGS sequence"/>
</dbReference>
<reference evidence="1 2" key="1">
    <citation type="journal article" date="2023" name="Sci. Data">
        <title>Genome assembly of the Korean intertidal mud-creeper Batillaria attramentaria.</title>
        <authorList>
            <person name="Patra A.K."/>
            <person name="Ho P.T."/>
            <person name="Jun S."/>
            <person name="Lee S.J."/>
            <person name="Kim Y."/>
            <person name="Won Y.J."/>
        </authorList>
    </citation>
    <scope>NUCLEOTIDE SEQUENCE [LARGE SCALE GENOMIC DNA]</scope>
    <source>
        <strain evidence="1">Wonlab-2016</strain>
    </source>
</reference>
<keyword evidence="2" id="KW-1185">Reference proteome</keyword>
<dbReference type="EMBL" id="JACVVK020000264">
    <property type="protein sequence ID" value="KAK7481361.1"/>
    <property type="molecule type" value="Genomic_DNA"/>
</dbReference>
<protein>
    <submittedName>
        <fullName evidence="1">Uncharacterized protein</fullName>
    </submittedName>
</protein>
<proteinExistence type="predicted"/>
<gene>
    <name evidence="1" type="ORF">BaRGS_00027441</name>
</gene>